<gene>
    <name evidence="1" type="ORF">KACHI17_05040</name>
</gene>
<dbReference type="RefSeq" id="WP_353549934.1">
    <property type="nucleotide sequence ID" value="NZ_AP029612.1"/>
</dbReference>
<dbReference type="EMBL" id="AP029612">
    <property type="protein sequence ID" value="BFG69623.1"/>
    <property type="molecule type" value="Genomic_DNA"/>
</dbReference>
<protein>
    <recommendedName>
        <fullName evidence="2">RiboL-PSP-HEPN domain-containing protein</fullName>
    </recommendedName>
</protein>
<evidence type="ECO:0008006" key="2">
    <source>
        <dbReference type="Google" id="ProtNLM"/>
    </source>
</evidence>
<proteinExistence type="predicted"/>
<accession>A0AAT9GGC2</accession>
<organism evidence="1">
    <name type="scientific">Sediminibacterium sp. KACHI17</name>
    <dbReference type="NCBI Taxonomy" id="1751071"/>
    <lineage>
        <taxon>Bacteria</taxon>
        <taxon>Pseudomonadati</taxon>
        <taxon>Bacteroidota</taxon>
        <taxon>Chitinophagia</taxon>
        <taxon>Chitinophagales</taxon>
        <taxon>Chitinophagaceae</taxon>
        <taxon>Sediminibacterium</taxon>
    </lineage>
</organism>
<sequence>MKENFIPKELVAHFSASSARGQIINVFASLETHLDIFLGQHFCTHEDKKDQMLNLVLSRITFDNKRAIFKFLIDNYYTKWLAKYPDFNAAIKDISDERNIFAHYTMDTTLEGIDYMVNSRNVVFIKFKNQRERIEYSEQRINELIGKISKWAEAIAELIKFDDNSNAVTSTQ</sequence>
<name>A0AAT9GGC2_9BACT</name>
<dbReference type="AlphaFoldDB" id="A0AAT9GGC2"/>
<reference evidence="1" key="1">
    <citation type="submission" date="2024-02" db="EMBL/GenBank/DDBJ databases">
        <title>Sediminibacterium planktonica sp. nov. and Sediminibacterium longus sp. nov., isolated from surface lake and river water.</title>
        <authorList>
            <person name="Watanabe K."/>
            <person name="Takemine S."/>
            <person name="Ishii Y."/>
            <person name="Ogata Y."/>
            <person name="Shindo C."/>
            <person name="Suda W."/>
        </authorList>
    </citation>
    <scope>NUCLEOTIDE SEQUENCE</scope>
    <source>
        <strain evidence="1">KACHI17</strain>
    </source>
</reference>
<evidence type="ECO:0000313" key="1">
    <source>
        <dbReference type="EMBL" id="BFG69623.1"/>
    </source>
</evidence>